<name>A0ACB9MWR4_BAUVA</name>
<proteinExistence type="predicted"/>
<keyword evidence="2" id="KW-1185">Reference proteome</keyword>
<accession>A0ACB9MWR4</accession>
<sequence>MMQHLHLIDNSVVGGSTSKVTYCASKLDSPVYCVVHATFLKKILKLLEAFGRTVYIVIFSNNVSQEHLLPSLDFTDLVLARQR</sequence>
<gene>
    <name evidence="1" type="ORF">L6164_020984</name>
</gene>
<evidence type="ECO:0000313" key="1">
    <source>
        <dbReference type="EMBL" id="KAI4328648.1"/>
    </source>
</evidence>
<dbReference type="EMBL" id="CM039433">
    <property type="protein sequence ID" value="KAI4328648.1"/>
    <property type="molecule type" value="Genomic_DNA"/>
</dbReference>
<reference evidence="1 2" key="1">
    <citation type="journal article" date="2022" name="DNA Res.">
        <title>Chromosomal-level genome assembly of the orchid tree Bauhinia variegata (Leguminosae; Cercidoideae) supports the allotetraploid origin hypothesis of Bauhinia.</title>
        <authorList>
            <person name="Zhong Y."/>
            <person name="Chen Y."/>
            <person name="Zheng D."/>
            <person name="Pang J."/>
            <person name="Liu Y."/>
            <person name="Luo S."/>
            <person name="Meng S."/>
            <person name="Qian L."/>
            <person name="Wei D."/>
            <person name="Dai S."/>
            <person name="Zhou R."/>
        </authorList>
    </citation>
    <scope>NUCLEOTIDE SEQUENCE [LARGE SCALE GENOMIC DNA]</scope>
    <source>
        <strain evidence="1">BV-YZ2020</strain>
    </source>
</reference>
<organism evidence="1 2">
    <name type="scientific">Bauhinia variegata</name>
    <name type="common">Purple orchid tree</name>
    <name type="synonym">Phanera variegata</name>
    <dbReference type="NCBI Taxonomy" id="167791"/>
    <lineage>
        <taxon>Eukaryota</taxon>
        <taxon>Viridiplantae</taxon>
        <taxon>Streptophyta</taxon>
        <taxon>Embryophyta</taxon>
        <taxon>Tracheophyta</taxon>
        <taxon>Spermatophyta</taxon>
        <taxon>Magnoliopsida</taxon>
        <taxon>eudicotyledons</taxon>
        <taxon>Gunneridae</taxon>
        <taxon>Pentapetalae</taxon>
        <taxon>rosids</taxon>
        <taxon>fabids</taxon>
        <taxon>Fabales</taxon>
        <taxon>Fabaceae</taxon>
        <taxon>Cercidoideae</taxon>
        <taxon>Cercideae</taxon>
        <taxon>Bauhiniinae</taxon>
        <taxon>Bauhinia</taxon>
    </lineage>
</organism>
<dbReference type="Proteomes" id="UP000828941">
    <property type="component" value="Chromosome 8"/>
</dbReference>
<comment type="caution">
    <text evidence="1">The sequence shown here is derived from an EMBL/GenBank/DDBJ whole genome shotgun (WGS) entry which is preliminary data.</text>
</comment>
<protein>
    <submittedName>
        <fullName evidence="1">Uncharacterized protein</fullName>
    </submittedName>
</protein>
<evidence type="ECO:0000313" key="2">
    <source>
        <dbReference type="Proteomes" id="UP000828941"/>
    </source>
</evidence>